<sequence length="204" mass="23188">MAIVLQPLTPSTLSLLRETAEAKERIIPYHLQNLAAWAYNNYQMVREHGENSSSPHHLLAVELCEKVHIVLSRCLQEEIEIPSRVHGDLVSAFLIVQQMSFRDAVEDIYLFTERHFNQNALMRLGESPLQVDARTVGELTAQLRQGYDKLNGRSIAPPVLGEHFGKRPAPTTLAPVVPRMRSFYTFSSLHPRQPVMVQSLAYLY</sequence>
<protein>
    <submittedName>
        <fullName evidence="1">Uncharacterized protein</fullName>
    </submittedName>
</protein>
<proteinExistence type="predicted"/>
<dbReference type="KEGG" id="mrr:Moror_4586"/>
<dbReference type="AlphaFoldDB" id="V2XHR5"/>
<dbReference type="EMBL" id="AWSO01000289">
    <property type="protein sequence ID" value="ESK92376.1"/>
    <property type="molecule type" value="Genomic_DNA"/>
</dbReference>
<gene>
    <name evidence="1" type="ORF">Moror_4586</name>
</gene>
<reference evidence="1 2" key="1">
    <citation type="journal article" date="2014" name="BMC Genomics">
        <title>Genome and secretome analysis of the hemibiotrophic fungal pathogen, Moniliophthora roreri, which causes frosty pod rot disease of cacao: mechanisms of the biotrophic and necrotrophic phases.</title>
        <authorList>
            <person name="Meinhardt L.W."/>
            <person name="Costa G.G.L."/>
            <person name="Thomazella D.P.T."/>
            <person name="Teixeira P.J.P.L."/>
            <person name="Carazzolle M.F."/>
            <person name="Schuster S.C."/>
            <person name="Carlson J.E."/>
            <person name="Guiltinan M.J."/>
            <person name="Mieczkowski P."/>
            <person name="Farmer A."/>
            <person name="Ramaraj T."/>
            <person name="Crozier J."/>
            <person name="Davis R.E."/>
            <person name="Shao J."/>
            <person name="Melnick R.L."/>
            <person name="Pereira G.A.G."/>
            <person name="Bailey B.A."/>
        </authorList>
    </citation>
    <scope>NUCLEOTIDE SEQUENCE [LARGE SCALE GENOMIC DNA]</scope>
    <source>
        <strain evidence="1 2">MCA 2997</strain>
    </source>
</reference>
<name>V2XHR5_MONRO</name>
<dbReference type="HOGENOM" id="CLU_116391_0_0_1"/>
<comment type="caution">
    <text evidence="1">The sequence shown here is derived from an EMBL/GenBank/DDBJ whole genome shotgun (WGS) entry which is preliminary data.</text>
</comment>
<evidence type="ECO:0000313" key="1">
    <source>
        <dbReference type="EMBL" id="ESK92376.1"/>
    </source>
</evidence>
<evidence type="ECO:0000313" key="2">
    <source>
        <dbReference type="Proteomes" id="UP000017559"/>
    </source>
</evidence>
<dbReference type="Proteomes" id="UP000017559">
    <property type="component" value="Unassembled WGS sequence"/>
</dbReference>
<organism evidence="1 2">
    <name type="scientific">Moniliophthora roreri (strain MCA 2997)</name>
    <name type="common">Cocoa frosty pod rot fungus</name>
    <name type="synonym">Crinipellis roreri</name>
    <dbReference type="NCBI Taxonomy" id="1381753"/>
    <lineage>
        <taxon>Eukaryota</taxon>
        <taxon>Fungi</taxon>
        <taxon>Dikarya</taxon>
        <taxon>Basidiomycota</taxon>
        <taxon>Agaricomycotina</taxon>
        <taxon>Agaricomycetes</taxon>
        <taxon>Agaricomycetidae</taxon>
        <taxon>Agaricales</taxon>
        <taxon>Marasmiineae</taxon>
        <taxon>Marasmiaceae</taxon>
        <taxon>Moniliophthora</taxon>
    </lineage>
</organism>
<keyword evidence="2" id="KW-1185">Reference proteome</keyword>
<accession>V2XHR5</accession>